<dbReference type="CDD" id="cd12383">
    <property type="entry name" value="RRM_RBM42"/>
    <property type="match status" value="1"/>
</dbReference>
<evidence type="ECO:0000256" key="4">
    <source>
        <dbReference type="SAM" id="MobiDB-lite"/>
    </source>
</evidence>
<dbReference type="InterPro" id="IPR035979">
    <property type="entry name" value="RBD_domain_sf"/>
</dbReference>
<evidence type="ECO:0000256" key="2">
    <source>
        <dbReference type="ARBA" id="ARBA00022884"/>
    </source>
</evidence>
<dbReference type="OrthoDB" id="1749473at2759"/>
<keyword evidence="7" id="KW-1185">Reference proteome</keyword>
<dbReference type="Gramene" id="CDO99991">
    <property type="protein sequence ID" value="CDO99991"/>
    <property type="gene ID" value="GSCOC_T00029741001"/>
</dbReference>
<feature type="compositionally biased region" description="Basic residues" evidence="4">
    <location>
        <begin position="234"/>
        <end position="250"/>
    </location>
</feature>
<dbReference type="EMBL" id="HG739088">
    <property type="protein sequence ID" value="CDO99991.1"/>
    <property type="molecule type" value="Genomic_DNA"/>
</dbReference>
<sequence length="250" mass="27410">MSSTSAAAASSSSSAASSQFTYTTGTYFPTPFHLQQPQTYVAAAAAASIPQFPAPPPAVPHVYPAPATVPTVYSLPQYQQAQQLFQRDAQTITPEALESVKAALASSEIEHKAETKKKAVPRKAAGQAWEDPTLADWPENDSRLFCGDLGNEVNDDVLSKAFSRFPSFNMARVVRDKRTGKTKGYGFVSFSNPSDLAAALKEMNGKYVGNRPIKLRKSKWTERTNFEALEKQKSHPQKKPKLAKKFVMHK</sequence>
<dbReference type="SUPFAM" id="SSF54928">
    <property type="entry name" value="RNA-binding domain, RBD"/>
    <property type="match status" value="1"/>
</dbReference>
<dbReference type="Gene3D" id="3.30.70.330">
    <property type="match status" value="1"/>
</dbReference>
<evidence type="ECO:0000259" key="5">
    <source>
        <dbReference type="PROSITE" id="PS50102"/>
    </source>
</evidence>
<dbReference type="Pfam" id="PF00076">
    <property type="entry name" value="RRM_1"/>
    <property type="match status" value="1"/>
</dbReference>
<evidence type="ECO:0000256" key="3">
    <source>
        <dbReference type="PROSITE-ProRule" id="PRU00176"/>
    </source>
</evidence>
<reference evidence="7" key="1">
    <citation type="journal article" date="2014" name="Science">
        <title>The coffee genome provides insight into the convergent evolution of caffeine biosynthesis.</title>
        <authorList>
            <person name="Denoeud F."/>
            <person name="Carretero-Paulet L."/>
            <person name="Dereeper A."/>
            <person name="Droc G."/>
            <person name="Guyot R."/>
            <person name="Pietrella M."/>
            <person name="Zheng C."/>
            <person name="Alberti A."/>
            <person name="Anthony F."/>
            <person name="Aprea G."/>
            <person name="Aury J.M."/>
            <person name="Bento P."/>
            <person name="Bernard M."/>
            <person name="Bocs S."/>
            <person name="Campa C."/>
            <person name="Cenci A."/>
            <person name="Combes M.C."/>
            <person name="Crouzillat D."/>
            <person name="Da Silva C."/>
            <person name="Daddiego L."/>
            <person name="De Bellis F."/>
            <person name="Dussert S."/>
            <person name="Garsmeur O."/>
            <person name="Gayraud T."/>
            <person name="Guignon V."/>
            <person name="Jahn K."/>
            <person name="Jamilloux V."/>
            <person name="Joet T."/>
            <person name="Labadie K."/>
            <person name="Lan T."/>
            <person name="Leclercq J."/>
            <person name="Lepelley M."/>
            <person name="Leroy T."/>
            <person name="Li L.T."/>
            <person name="Librado P."/>
            <person name="Lopez L."/>
            <person name="Munoz A."/>
            <person name="Noel B."/>
            <person name="Pallavicini A."/>
            <person name="Perrotta G."/>
            <person name="Poncet V."/>
            <person name="Pot D."/>
            <person name="Priyono X."/>
            <person name="Rigoreau M."/>
            <person name="Rouard M."/>
            <person name="Rozas J."/>
            <person name="Tranchant-Dubreuil C."/>
            <person name="VanBuren R."/>
            <person name="Zhang Q."/>
            <person name="Andrade A.C."/>
            <person name="Argout X."/>
            <person name="Bertrand B."/>
            <person name="de Kochko A."/>
            <person name="Graziosi G."/>
            <person name="Henry R.J."/>
            <person name="Jayarama X."/>
            <person name="Ming R."/>
            <person name="Nagai C."/>
            <person name="Rounsley S."/>
            <person name="Sankoff D."/>
            <person name="Giuliano G."/>
            <person name="Albert V.A."/>
            <person name="Wincker P."/>
            <person name="Lashermes P."/>
        </authorList>
    </citation>
    <scope>NUCLEOTIDE SEQUENCE [LARGE SCALE GENOMIC DNA]</scope>
    <source>
        <strain evidence="7">cv. DH200-94</strain>
    </source>
</reference>
<organism evidence="6 7">
    <name type="scientific">Coffea canephora</name>
    <name type="common">Robusta coffee</name>
    <dbReference type="NCBI Taxonomy" id="49390"/>
    <lineage>
        <taxon>Eukaryota</taxon>
        <taxon>Viridiplantae</taxon>
        <taxon>Streptophyta</taxon>
        <taxon>Embryophyta</taxon>
        <taxon>Tracheophyta</taxon>
        <taxon>Spermatophyta</taxon>
        <taxon>Magnoliopsida</taxon>
        <taxon>eudicotyledons</taxon>
        <taxon>Gunneridae</taxon>
        <taxon>Pentapetalae</taxon>
        <taxon>asterids</taxon>
        <taxon>lamiids</taxon>
        <taxon>Gentianales</taxon>
        <taxon>Rubiaceae</taxon>
        <taxon>Ixoroideae</taxon>
        <taxon>Gardenieae complex</taxon>
        <taxon>Bertiereae - Coffeeae clade</taxon>
        <taxon>Coffeeae</taxon>
        <taxon>Coffea</taxon>
    </lineage>
</organism>
<dbReference type="InParanoid" id="A0A068TUQ4"/>
<dbReference type="PANTHER" id="PTHR47640">
    <property type="entry name" value="TRNA SELENOCYSTEINE 1-ASSOCIATED PROTEIN 1-RELATED-RELATED"/>
    <property type="match status" value="1"/>
</dbReference>
<dbReference type="Proteomes" id="UP000295252">
    <property type="component" value="Chromosome IV"/>
</dbReference>
<feature type="domain" description="RRM" evidence="5">
    <location>
        <begin position="142"/>
        <end position="220"/>
    </location>
</feature>
<dbReference type="InterPro" id="IPR034215">
    <property type="entry name" value="RBM42_RRM"/>
</dbReference>
<protein>
    <recommendedName>
        <fullName evidence="5">RRM domain-containing protein</fullName>
    </recommendedName>
</protein>
<dbReference type="FunCoup" id="A0A068TUQ4">
    <property type="interactions" value="1700"/>
</dbReference>
<dbReference type="PROSITE" id="PS50102">
    <property type="entry name" value="RRM"/>
    <property type="match status" value="1"/>
</dbReference>
<keyword evidence="1" id="KW-0507">mRNA processing</keyword>
<name>A0A068TUQ4_COFCA</name>
<proteinExistence type="predicted"/>
<dbReference type="SMART" id="SM00360">
    <property type="entry name" value="RRM"/>
    <property type="match status" value="1"/>
</dbReference>
<evidence type="ECO:0000256" key="1">
    <source>
        <dbReference type="ARBA" id="ARBA00022664"/>
    </source>
</evidence>
<dbReference type="OMA" id="HLQWLSS"/>
<dbReference type="InterPro" id="IPR050825">
    <property type="entry name" value="RBM42_RBP45_47-like"/>
</dbReference>
<dbReference type="PANTHER" id="PTHR47640:SF11">
    <property type="entry name" value="RNA-BINDING PROTEIN 42"/>
    <property type="match status" value="1"/>
</dbReference>
<dbReference type="GO" id="GO:0003729">
    <property type="term" value="F:mRNA binding"/>
    <property type="evidence" value="ECO:0007669"/>
    <property type="project" value="InterPro"/>
</dbReference>
<accession>A0A068TUQ4</accession>
<evidence type="ECO:0000313" key="6">
    <source>
        <dbReference type="EMBL" id="CDO99991.1"/>
    </source>
</evidence>
<dbReference type="STRING" id="49390.A0A068TUQ4"/>
<dbReference type="InterPro" id="IPR000504">
    <property type="entry name" value="RRM_dom"/>
</dbReference>
<evidence type="ECO:0000313" key="7">
    <source>
        <dbReference type="Proteomes" id="UP000295252"/>
    </source>
</evidence>
<dbReference type="FunFam" id="3.30.70.330:FF:000309">
    <property type="entry name" value="RNA-binding protein 42"/>
    <property type="match status" value="1"/>
</dbReference>
<dbReference type="GO" id="GO:0006397">
    <property type="term" value="P:mRNA processing"/>
    <property type="evidence" value="ECO:0007669"/>
    <property type="project" value="UniProtKB-KW"/>
</dbReference>
<dbReference type="PhylomeDB" id="A0A068TUQ4"/>
<dbReference type="AlphaFoldDB" id="A0A068TUQ4"/>
<feature type="region of interest" description="Disordered" evidence="4">
    <location>
        <begin position="227"/>
        <end position="250"/>
    </location>
</feature>
<keyword evidence="2 3" id="KW-0694">RNA-binding</keyword>
<gene>
    <name evidence="6" type="ORF">GSCOC_T00029741001</name>
</gene>
<dbReference type="InterPro" id="IPR012677">
    <property type="entry name" value="Nucleotide-bd_a/b_plait_sf"/>
</dbReference>
<feature type="region of interest" description="Disordered" evidence="4">
    <location>
        <begin position="111"/>
        <end position="130"/>
    </location>
</feature>